<dbReference type="InterPro" id="IPR007219">
    <property type="entry name" value="XnlR_reg_dom"/>
</dbReference>
<dbReference type="Pfam" id="PF04082">
    <property type="entry name" value="Fungal_trans"/>
    <property type="match status" value="1"/>
</dbReference>
<dbReference type="CDD" id="cd12148">
    <property type="entry name" value="fungal_TF_MHR"/>
    <property type="match status" value="1"/>
</dbReference>
<gene>
    <name evidence="4" type="ORF">T440DRAFT_12250</name>
</gene>
<evidence type="ECO:0000313" key="5">
    <source>
        <dbReference type="Proteomes" id="UP000799423"/>
    </source>
</evidence>
<feature type="compositionally biased region" description="Basic and acidic residues" evidence="2">
    <location>
        <begin position="101"/>
        <end position="110"/>
    </location>
</feature>
<evidence type="ECO:0000256" key="1">
    <source>
        <dbReference type="ARBA" id="ARBA00023242"/>
    </source>
</evidence>
<proteinExistence type="predicted"/>
<sequence length="655" mass="73561">MIALLRDLRARASSDEQGRIDDLLSNVVADVADAASSLQRSPDKNYEAEHSEDQGEANISAEVGSSGDLDLVDEDLMRDEQTRATGFIGKASEIQWLRKLHTDGGNDKNDGPYGPPGQDREAAAERLAALRHRQRVNPVPLMHTSKANYYLDEEPLETDFMADPMEMPPFETAERLMKAFMESCHNSFPFLAKKAVMNEFYLYYAASQRGKPYSPPQKWLATINLVFAIGAVYSHLIAAEWCADDRDHLMYYSRACTLGLKDPWWFSHPDLPQMQITGLLSFYYLSIGRVNRAWVLIGLAMRFAYALGLHIRNEDRGSGVAKKETLGRIWWAHFAFERFLSAMIGRPSQGVDRSCSVPFPLPIPTEDIEESIIESRYGHLLATSTGLLPRQTAVPSSTVQSPASSVRTDFSMAGLDTANSGTYLKNVVQLCEITQEALHLYGTSTVGQSWQSIQHTIASLTDELEVWATSLPDGLKFFDRRNLMGRQYFREQNTLEILYHNTRILINRPCLCRLDRRIINQTAISNEFNEKAAAACVASAKGIAQLLPSDAERHLVNLYESGPWWSMVHNIMQSIVVLLLEISLSSKTFPEDRHEIIQPLKKLLRWVRAMRVSNDVAGRAYPIAFNLLKKMVATINIVSSPSAQLIFNVLSIPCP</sequence>
<keyword evidence="5" id="KW-1185">Reference proteome</keyword>
<dbReference type="EMBL" id="MU006288">
    <property type="protein sequence ID" value="KAF2856860.1"/>
    <property type="molecule type" value="Genomic_DNA"/>
</dbReference>
<evidence type="ECO:0000259" key="3">
    <source>
        <dbReference type="SMART" id="SM00906"/>
    </source>
</evidence>
<dbReference type="AlphaFoldDB" id="A0A6A7BN32"/>
<evidence type="ECO:0000313" key="4">
    <source>
        <dbReference type="EMBL" id="KAF2856860.1"/>
    </source>
</evidence>
<evidence type="ECO:0000256" key="2">
    <source>
        <dbReference type="SAM" id="MobiDB-lite"/>
    </source>
</evidence>
<keyword evidence="1" id="KW-0539">Nucleus</keyword>
<name>A0A6A7BN32_9PLEO</name>
<organism evidence="4 5">
    <name type="scientific">Plenodomus tracheiphilus IPT5</name>
    <dbReference type="NCBI Taxonomy" id="1408161"/>
    <lineage>
        <taxon>Eukaryota</taxon>
        <taxon>Fungi</taxon>
        <taxon>Dikarya</taxon>
        <taxon>Ascomycota</taxon>
        <taxon>Pezizomycotina</taxon>
        <taxon>Dothideomycetes</taxon>
        <taxon>Pleosporomycetidae</taxon>
        <taxon>Pleosporales</taxon>
        <taxon>Pleosporineae</taxon>
        <taxon>Leptosphaeriaceae</taxon>
        <taxon>Plenodomus</taxon>
    </lineage>
</organism>
<dbReference type="SMART" id="SM00906">
    <property type="entry name" value="Fungal_trans"/>
    <property type="match status" value="1"/>
</dbReference>
<reference evidence="4" key="1">
    <citation type="submission" date="2020-01" db="EMBL/GenBank/DDBJ databases">
        <authorList>
            <consortium name="DOE Joint Genome Institute"/>
            <person name="Haridas S."/>
            <person name="Albert R."/>
            <person name="Binder M."/>
            <person name="Bloem J."/>
            <person name="Labutti K."/>
            <person name="Salamov A."/>
            <person name="Andreopoulos B."/>
            <person name="Baker S.E."/>
            <person name="Barry K."/>
            <person name="Bills G."/>
            <person name="Bluhm B.H."/>
            <person name="Cannon C."/>
            <person name="Castanera R."/>
            <person name="Culley D.E."/>
            <person name="Daum C."/>
            <person name="Ezra D."/>
            <person name="Gonzalez J.B."/>
            <person name="Henrissat B."/>
            <person name="Kuo A."/>
            <person name="Liang C."/>
            <person name="Lipzen A."/>
            <person name="Lutzoni F."/>
            <person name="Magnuson J."/>
            <person name="Mondo S."/>
            <person name="Nolan M."/>
            <person name="Ohm R."/>
            <person name="Pangilinan J."/>
            <person name="Park H.-J."/>
            <person name="Ramirez L."/>
            <person name="Alfaro M."/>
            <person name="Sun H."/>
            <person name="Tritt A."/>
            <person name="Yoshinaga Y."/>
            <person name="Zwiers L.-H."/>
            <person name="Turgeon B.G."/>
            <person name="Goodwin S.B."/>
            <person name="Spatafora J.W."/>
            <person name="Crous P.W."/>
            <person name="Grigoriev I.V."/>
        </authorList>
    </citation>
    <scope>NUCLEOTIDE SEQUENCE</scope>
    <source>
        <strain evidence="4">IPT5</strain>
    </source>
</reference>
<dbReference type="GO" id="GO:0003677">
    <property type="term" value="F:DNA binding"/>
    <property type="evidence" value="ECO:0007669"/>
    <property type="project" value="InterPro"/>
</dbReference>
<dbReference type="GO" id="GO:0008270">
    <property type="term" value="F:zinc ion binding"/>
    <property type="evidence" value="ECO:0007669"/>
    <property type="project" value="InterPro"/>
</dbReference>
<feature type="domain" description="Xylanolytic transcriptional activator regulatory" evidence="3">
    <location>
        <begin position="293"/>
        <end position="366"/>
    </location>
</feature>
<feature type="region of interest" description="Disordered" evidence="2">
    <location>
        <begin position="35"/>
        <end position="66"/>
    </location>
</feature>
<feature type="compositionally biased region" description="Basic and acidic residues" evidence="2">
    <location>
        <begin position="41"/>
        <end position="53"/>
    </location>
</feature>
<feature type="region of interest" description="Disordered" evidence="2">
    <location>
        <begin position="101"/>
        <end position="122"/>
    </location>
</feature>
<dbReference type="InterPro" id="IPR053230">
    <property type="entry name" value="Trans_reg_galc"/>
</dbReference>
<dbReference type="Proteomes" id="UP000799423">
    <property type="component" value="Unassembled WGS sequence"/>
</dbReference>
<dbReference type="OrthoDB" id="424974at2759"/>
<dbReference type="PANTHER" id="PTHR47654:SF5">
    <property type="entry name" value="TRANSCRIPTION FACTOR DOMAIN-CONTAINING PROTEIN"/>
    <property type="match status" value="1"/>
</dbReference>
<dbReference type="PANTHER" id="PTHR47654">
    <property type="entry name" value="ZN(II)2CYS6 TRANSCRIPTION FACTOR (EUROFUNG)-RELATED"/>
    <property type="match status" value="1"/>
</dbReference>
<dbReference type="GO" id="GO:0006351">
    <property type="term" value="P:DNA-templated transcription"/>
    <property type="evidence" value="ECO:0007669"/>
    <property type="project" value="InterPro"/>
</dbReference>
<accession>A0A6A7BN32</accession>
<protein>
    <recommendedName>
        <fullName evidence="3">Xylanolytic transcriptional activator regulatory domain-containing protein</fullName>
    </recommendedName>
</protein>